<dbReference type="AlphaFoldDB" id="A0A3M7TTF1"/>
<dbReference type="EMBL" id="RHIB01000001">
    <property type="protein sequence ID" value="RNA68920.1"/>
    <property type="molecule type" value="Genomic_DNA"/>
</dbReference>
<organism evidence="1 2">
    <name type="scientific">Alteribacter keqinensis</name>
    <dbReference type="NCBI Taxonomy" id="2483800"/>
    <lineage>
        <taxon>Bacteria</taxon>
        <taxon>Bacillati</taxon>
        <taxon>Bacillota</taxon>
        <taxon>Bacilli</taxon>
        <taxon>Bacillales</taxon>
        <taxon>Bacillaceae</taxon>
        <taxon>Alteribacter</taxon>
    </lineage>
</organism>
<reference evidence="1 2" key="1">
    <citation type="submission" date="2018-10" db="EMBL/GenBank/DDBJ databases">
        <title>Bacillus Keqinensis sp. nov., a moderately halophilic bacterium isolated from a saline-alkaline lake.</title>
        <authorList>
            <person name="Wang H."/>
        </authorList>
    </citation>
    <scope>NUCLEOTIDE SEQUENCE [LARGE SCALE GENOMIC DNA]</scope>
    <source>
        <strain evidence="1 2">KQ-3</strain>
    </source>
</reference>
<evidence type="ECO:0000313" key="2">
    <source>
        <dbReference type="Proteomes" id="UP000278746"/>
    </source>
</evidence>
<dbReference type="Proteomes" id="UP000278746">
    <property type="component" value="Unassembled WGS sequence"/>
</dbReference>
<protein>
    <submittedName>
        <fullName evidence="1">Uncharacterized protein</fullName>
    </submittedName>
</protein>
<comment type="caution">
    <text evidence="1">The sequence shown here is derived from an EMBL/GenBank/DDBJ whole genome shotgun (WGS) entry which is preliminary data.</text>
</comment>
<gene>
    <name evidence="1" type="ORF">EBO34_02865</name>
</gene>
<dbReference type="OrthoDB" id="2937672at2"/>
<dbReference type="RefSeq" id="WP_122896442.1">
    <property type="nucleotide sequence ID" value="NZ_RHIB01000001.1"/>
</dbReference>
<evidence type="ECO:0000313" key="1">
    <source>
        <dbReference type="EMBL" id="RNA68920.1"/>
    </source>
</evidence>
<sequence>MSGLVITMFSVSAILFILSFTRKDPAKDVEKQLENFSITLMQEMYQLKKKMKTIEEEFVIGNEAASAAETGSVPNELTRDDVLALYEEGFDIKDISKKTNRSEGDIDELLAHNR</sequence>
<name>A0A3M7TTF1_9BACI</name>
<keyword evidence="2" id="KW-1185">Reference proteome</keyword>
<proteinExistence type="predicted"/>
<accession>A0A3M7TTF1</accession>